<accession>A0A1H1ZW45</accession>
<evidence type="ECO:0000256" key="3">
    <source>
        <dbReference type="ARBA" id="ARBA00023163"/>
    </source>
</evidence>
<reference evidence="6 7" key="1">
    <citation type="submission" date="2016-10" db="EMBL/GenBank/DDBJ databases">
        <authorList>
            <person name="de Groot N.N."/>
        </authorList>
    </citation>
    <scope>NUCLEOTIDE SEQUENCE [LARGE SCALE GENOMIC DNA]</scope>
    <source>
        <strain evidence="6 7">DSM 21800</strain>
    </source>
</reference>
<dbReference type="RefSeq" id="WP_091529586.1">
    <property type="nucleotide sequence ID" value="NZ_LT629772.1"/>
</dbReference>
<feature type="DNA-binding region" description="H-T-H motif" evidence="4">
    <location>
        <begin position="38"/>
        <end position="57"/>
    </location>
</feature>
<dbReference type="InterPro" id="IPR025996">
    <property type="entry name" value="MT1864/Rv1816-like_C"/>
</dbReference>
<gene>
    <name evidence="6" type="ORF">SAMN04489812_5470</name>
</gene>
<dbReference type="SUPFAM" id="SSF48498">
    <property type="entry name" value="Tetracyclin repressor-like, C-terminal domain"/>
    <property type="match status" value="1"/>
</dbReference>
<evidence type="ECO:0000313" key="7">
    <source>
        <dbReference type="Proteomes" id="UP000199103"/>
    </source>
</evidence>
<dbReference type="OrthoDB" id="3173376at2"/>
<sequence length="210" mass="22185">MPTESAPPRQSYHHGSLREALLEAGLELTRTGGPGALVLRDVTRRVGVSPNAAYRHFADRDSLLAAVAIRIQQGMVERMGDQLPPAPVDRAGAARAQLSAVGLGYIGFALKEPGWFEVAFAEIDGLPAAATDDGPAPLRWLVDALDRLVASGELAAEARAGAEWPCWSAVHGFALLALKGPLRSQPPELVWSSAQRTVDTIITGLLTPAA</sequence>
<keyword evidence="2 4" id="KW-0238">DNA-binding</keyword>
<evidence type="ECO:0000313" key="6">
    <source>
        <dbReference type="EMBL" id="SDT37476.1"/>
    </source>
</evidence>
<keyword evidence="3" id="KW-0804">Transcription</keyword>
<dbReference type="InterPro" id="IPR001647">
    <property type="entry name" value="HTH_TetR"/>
</dbReference>
<dbReference type="Pfam" id="PF00440">
    <property type="entry name" value="TetR_N"/>
    <property type="match status" value="1"/>
</dbReference>
<keyword evidence="7" id="KW-1185">Reference proteome</keyword>
<dbReference type="GO" id="GO:0003700">
    <property type="term" value="F:DNA-binding transcription factor activity"/>
    <property type="evidence" value="ECO:0007669"/>
    <property type="project" value="TreeGrafter"/>
</dbReference>
<dbReference type="InterPro" id="IPR050109">
    <property type="entry name" value="HTH-type_TetR-like_transc_reg"/>
</dbReference>
<dbReference type="AlphaFoldDB" id="A0A1H1ZW45"/>
<evidence type="ECO:0000256" key="4">
    <source>
        <dbReference type="PROSITE-ProRule" id="PRU00335"/>
    </source>
</evidence>
<dbReference type="Gene3D" id="1.10.357.10">
    <property type="entry name" value="Tetracycline Repressor, domain 2"/>
    <property type="match status" value="1"/>
</dbReference>
<dbReference type="GO" id="GO:0000976">
    <property type="term" value="F:transcription cis-regulatory region binding"/>
    <property type="evidence" value="ECO:0007669"/>
    <property type="project" value="TreeGrafter"/>
</dbReference>
<dbReference type="Pfam" id="PF13305">
    <property type="entry name" value="TetR_C_33"/>
    <property type="match status" value="1"/>
</dbReference>
<evidence type="ECO:0000259" key="5">
    <source>
        <dbReference type="PROSITE" id="PS50977"/>
    </source>
</evidence>
<feature type="domain" description="HTH tetR-type" evidence="5">
    <location>
        <begin position="15"/>
        <end position="75"/>
    </location>
</feature>
<evidence type="ECO:0000256" key="2">
    <source>
        <dbReference type="ARBA" id="ARBA00023125"/>
    </source>
</evidence>
<dbReference type="PANTHER" id="PTHR30055:SF220">
    <property type="entry name" value="TETR-FAMILY REGULATORY PROTEIN"/>
    <property type="match status" value="1"/>
</dbReference>
<evidence type="ECO:0000256" key="1">
    <source>
        <dbReference type="ARBA" id="ARBA00023015"/>
    </source>
</evidence>
<protein>
    <submittedName>
        <fullName evidence="6">DNA-binding transcriptional regulator, AcrR family</fullName>
    </submittedName>
</protein>
<name>A0A1H1ZW45_9ACTN</name>
<dbReference type="EMBL" id="LT629772">
    <property type="protein sequence ID" value="SDT37476.1"/>
    <property type="molecule type" value="Genomic_DNA"/>
</dbReference>
<dbReference type="SUPFAM" id="SSF46689">
    <property type="entry name" value="Homeodomain-like"/>
    <property type="match status" value="1"/>
</dbReference>
<dbReference type="STRING" id="630515.SAMN04489812_5470"/>
<dbReference type="PANTHER" id="PTHR30055">
    <property type="entry name" value="HTH-TYPE TRANSCRIPTIONAL REGULATOR RUTR"/>
    <property type="match status" value="1"/>
</dbReference>
<dbReference type="InterPro" id="IPR009057">
    <property type="entry name" value="Homeodomain-like_sf"/>
</dbReference>
<proteinExistence type="predicted"/>
<dbReference type="Proteomes" id="UP000199103">
    <property type="component" value="Chromosome I"/>
</dbReference>
<dbReference type="PROSITE" id="PS50977">
    <property type="entry name" value="HTH_TETR_2"/>
    <property type="match status" value="1"/>
</dbReference>
<keyword evidence="1" id="KW-0805">Transcription regulation</keyword>
<organism evidence="6 7">
    <name type="scientific">Microlunatus soli</name>
    <dbReference type="NCBI Taxonomy" id="630515"/>
    <lineage>
        <taxon>Bacteria</taxon>
        <taxon>Bacillati</taxon>
        <taxon>Actinomycetota</taxon>
        <taxon>Actinomycetes</taxon>
        <taxon>Propionibacteriales</taxon>
        <taxon>Propionibacteriaceae</taxon>
        <taxon>Microlunatus</taxon>
    </lineage>
</organism>
<dbReference type="InterPro" id="IPR036271">
    <property type="entry name" value="Tet_transcr_reg_TetR-rel_C_sf"/>
</dbReference>